<dbReference type="EMBL" id="PXVC01000074">
    <property type="protein sequence ID" value="PSI00799.1"/>
    <property type="molecule type" value="Genomic_DNA"/>
</dbReference>
<dbReference type="GO" id="GO:0016020">
    <property type="term" value="C:membrane"/>
    <property type="evidence" value="ECO:0007669"/>
    <property type="project" value="InterPro"/>
</dbReference>
<proteinExistence type="inferred from homology"/>
<name>A0A2P7ECD3_9SYNE</name>
<accession>A0A2P7ECD3</accession>
<dbReference type="GO" id="GO:0008643">
    <property type="term" value="P:carbohydrate transport"/>
    <property type="evidence" value="ECO:0007669"/>
    <property type="project" value="InterPro"/>
</dbReference>
<dbReference type="InterPro" id="IPR038673">
    <property type="entry name" value="OprB_sf"/>
</dbReference>
<comment type="caution">
    <text evidence="3">The sequence shown here is derived from an EMBL/GenBank/DDBJ whole genome shotgun (WGS) entry which is preliminary data.</text>
</comment>
<comment type="similarity">
    <text evidence="1 2">Belongs to the OprB family.</text>
</comment>
<dbReference type="RefSeq" id="WP_161955898.1">
    <property type="nucleotide sequence ID" value="NZ_PXVC01000074.1"/>
</dbReference>
<dbReference type="GO" id="GO:0015288">
    <property type="term" value="F:porin activity"/>
    <property type="evidence" value="ECO:0007669"/>
    <property type="project" value="InterPro"/>
</dbReference>
<dbReference type="Pfam" id="PF04966">
    <property type="entry name" value="OprB"/>
    <property type="match status" value="1"/>
</dbReference>
<gene>
    <name evidence="3" type="ORF">C7K08_11315</name>
</gene>
<evidence type="ECO:0000313" key="3">
    <source>
        <dbReference type="EMBL" id="PSI00799.1"/>
    </source>
</evidence>
<evidence type="ECO:0000256" key="1">
    <source>
        <dbReference type="ARBA" id="ARBA00008769"/>
    </source>
</evidence>
<reference evidence="4" key="1">
    <citation type="submission" date="2018-03" db="EMBL/GenBank/DDBJ databases">
        <title>Ecological and genomic features of two cosmopolitan and abundant freshwater picocyanobacteria.</title>
        <authorList>
            <person name="Cabello-Yeves P.J."/>
            <person name="Picazo A."/>
            <person name="Camacho A."/>
            <person name="Callieri C."/>
            <person name="Rosselli R."/>
            <person name="Roda-Garcia J."/>
            <person name="Coutinho F.H."/>
            <person name="Rodriguez-Valera F."/>
        </authorList>
    </citation>
    <scope>NUCLEOTIDE SEQUENCE [LARGE SCALE GENOMIC DNA]</scope>
    <source>
        <strain evidence="4">Tous</strain>
    </source>
</reference>
<evidence type="ECO:0000256" key="2">
    <source>
        <dbReference type="RuleBase" id="RU363072"/>
    </source>
</evidence>
<dbReference type="Proteomes" id="UP000240206">
    <property type="component" value="Unassembled WGS sequence"/>
</dbReference>
<keyword evidence="4" id="KW-1185">Reference proteome</keyword>
<dbReference type="Gene3D" id="2.40.160.180">
    <property type="entry name" value="Carbohydrate-selective porin OprB"/>
    <property type="match status" value="1"/>
</dbReference>
<protein>
    <submittedName>
        <fullName evidence="3">Porin</fullName>
    </submittedName>
</protein>
<dbReference type="InterPro" id="IPR007049">
    <property type="entry name" value="Carb-sel_porin_OprB"/>
</dbReference>
<dbReference type="AlphaFoldDB" id="A0A2P7ECD3"/>
<sequence length="134" mass="14394">SGWWKPSNVSWVPSVSAGWGTNSYSAKKAAQIWGVEANQKGANAQSQSWYVGLQWADALIKGNTFGTAVGQPTFVTGNDGFLGTDESTFAWEIWYKFQVTDNISVTPAFFTITNPAGSGSNSAYGGVLKTSFMF</sequence>
<evidence type="ECO:0000313" key="4">
    <source>
        <dbReference type="Proteomes" id="UP000240206"/>
    </source>
</evidence>
<feature type="non-terminal residue" evidence="3">
    <location>
        <position position="1"/>
    </location>
</feature>
<organism evidence="3 4">
    <name type="scientific">Synechococcus lacustris str. Tous</name>
    <dbReference type="NCBI Taxonomy" id="1910958"/>
    <lineage>
        <taxon>Bacteria</taxon>
        <taxon>Bacillati</taxon>
        <taxon>Cyanobacteriota</taxon>
        <taxon>Cyanophyceae</taxon>
        <taxon>Synechococcales</taxon>
        <taxon>Synechococcaceae</taxon>
        <taxon>Synechococcus</taxon>
    </lineage>
</organism>